<organism evidence="1 2">
    <name type="scientific">Smallanthus sonchifolius</name>
    <dbReference type="NCBI Taxonomy" id="185202"/>
    <lineage>
        <taxon>Eukaryota</taxon>
        <taxon>Viridiplantae</taxon>
        <taxon>Streptophyta</taxon>
        <taxon>Embryophyta</taxon>
        <taxon>Tracheophyta</taxon>
        <taxon>Spermatophyta</taxon>
        <taxon>Magnoliopsida</taxon>
        <taxon>eudicotyledons</taxon>
        <taxon>Gunneridae</taxon>
        <taxon>Pentapetalae</taxon>
        <taxon>asterids</taxon>
        <taxon>campanulids</taxon>
        <taxon>Asterales</taxon>
        <taxon>Asteraceae</taxon>
        <taxon>Asteroideae</taxon>
        <taxon>Heliantheae alliance</taxon>
        <taxon>Millerieae</taxon>
        <taxon>Smallanthus</taxon>
    </lineage>
</organism>
<accession>A0ACB9IE21</accession>
<gene>
    <name evidence="1" type="ORF">L1987_27611</name>
</gene>
<proteinExistence type="predicted"/>
<comment type="caution">
    <text evidence="1">The sequence shown here is derived from an EMBL/GenBank/DDBJ whole genome shotgun (WGS) entry which is preliminary data.</text>
</comment>
<reference evidence="1 2" key="2">
    <citation type="journal article" date="2022" name="Mol. Ecol. Resour.">
        <title>The genomes of chicory, endive, great burdock and yacon provide insights into Asteraceae paleo-polyploidization history and plant inulin production.</title>
        <authorList>
            <person name="Fan W."/>
            <person name="Wang S."/>
            <person name="Wang H."/>
            <person name="Wang A."/>
            <person name="Jiang F."/>
            <person name="Liu H."/>
            <person name="Zhao H."/>
            <person name="Xu D."/>
            <person name="Zhang Y."/>
        </authorList>
    </citation>
    <scope>NUCLEOTIDE SEQUENCE [LARGE SCALE GENOMIC DNA]</scope>
    <source>
        <strain evidence="2">cv. Yunnan</strain>
        <tissue evidence="1">Leaves</tissue>
    </source>
</reference>
<protein>
    <submittedName>
        <fullName evidence="1">Uncharacterized protein</fullName>
    </submittedName>
</protein>
<reference evidence="2" key="1">
    <citation type="journal article" date="2022" name="Mol. Ecol. Resour.">
        <title>The genomes of chicory, endive, great burdock and yacon provide insights into Asteraceae palaeo-polyploidization history and plant inulin production.</title>
        <authorList>
            <person name="Fan W."/>
            <person name="Wang S."/>
            <person name="Wang H."/>
            <person name="Wang A."/>
            <person name="Jiang F."/>
            <person name="Liu H."/>
            <person name="Zhao H."/>
            <person name="Xu D."/>
            <person name="Zhang Y."/>
        </authorList>
    </citation>
    <scope>NUCLEOTIDE SEQUENCE [LARGE SCALE GENOMIC DNA]</scope>
    <source>
        <strain evidence="2">cv. Yunnan</strain>
    </source>
</reference>
<dbReference type="EMBL" id="CM042026">
    <property type="protein sequence ID" value="KAI3805332.1"/>
    <property type="molecule type" value="Genomic_DNA"/>
</dbReference>
<evidence type="ECO:0000313" key="2">
    <source>
        <dbReference type="Proteomes" id="UP001056120"/>
    </source>
</evidence>
<evidence type="ECO:0000313" key="1">
    <source>
        <dbReference type="EMBL" id="KAI3805332.1"/>
    </source>
</evidence>
<sequence length="121" mass="13273">MHMRKVPSFSLANRTGVLHGDGLDLMKPLSNNSCSRVDTSGGSLGVFGKYLWIFTNDQDVVNLLLLGWLLGDESQNSSMAFTSALLHSHEGYDTYGCTTPFALGQREFLHSGEEGDQSSHY</sequence>
<keyword evidence="2" id="KW-1185">Reference proteome</keyword>
<name>A0ACB9IE21_9ASTR</name>
<dbReference type="Proteomes" id="UP001056120">
    <property type="component" value="Linkage Group LG09"/>
</dbReference>